<protein>
    <submittedName>
        <fullName evidence="2">Uncharacterized protein</fullName>
    </submittedName>
</protein>
<organism evidence="2 3">
    <name type="scientific">Rhodopirellula islandica</name>
    <dbReference type="NCBI Taxonomy" id="595434"/>
    <lineage>
        <taxon>Bacteria</taxon>
        <taxon>Pseudomonadati</taxon>
        <taxon>Planctomycetota</taxon>
        <taxon>Planctomycetia</taxon>
        <taxon>Pirellulales</taxon>
        <taxon>Pirellulaceae</taxon>
        <taxon>Rhodopirellula</taxon>
    </lineage>
</organism>
<keyword evidence="3" id="KW-1185">Reference proteome</keyword>
<evidence type="ECO:0000313" key="2">
    <source>
        <dbReference type="EMBL" id="KLU05045.1"/>
    </source>
</evidence>
<keyword evidence="1" id="KW-1133">Transmembrane helix</keyword>
<dbReference type="RefSeq" id="WP_160311434.1">
    <property type="nucleotide sequence ID" value="NZ_LECT01000023.1"/>
</dbReference>
<dbReference type="PATRIC" id="fig|595434.4.peg.2676"/>
<evidence type="ECO:0000256" key="1">
    <source>
        <dbReference type="SAM" id="Phobius"/>
    </source>
</evidence>
<keyword evidence="1" id="KW-0472">Membrane</keyword>
<dbReference type="Proteomes" id="UP000036367">
    <property type="component" value="Unassembled WGS sequence"/>
</dbReference>
<proteinExistence type="predicted"/>
<name>A0A0J1BEU5_RHOIS</name>
<keyword evidence="1" id="KW-0812">Transmembrane</keyword>
<gene>
    <name evidence="2" type="ORF">RISK_002807</name>
</gene>
<evidence type="ECO:0000313" key="3">
    <source>
        <dbReference type="Proteomes" id="UP000036367"/>
    </source>
</evidence>
<dbReference type="AlphaFoldDB" id="A0A0J1BEU5"/>
<dbReference type="EMBL" id="LECT01000023">
    <property type="protein sequence ID" value="KLU05045.1"/>
    <property type="molecule type" value="Genomic_DNA"/>
</dbReference>
<reference evidence="2" key="1">
    <citation type="submission" date="2015-05" db="EMBL/GenBank/DDBJ databases">
        <title>Permanent draft genome of Rhodopirellula islandicus K833.</title>
        <authorList>
            <person name="Kizina J."/>
            <person name="Richter M."/>
            <person name="Glockner F.O."/>
            <person name="Harder J."/>
        </authorList>
    </citation>
    <scope>NUCLEOTIDE SEQUENCE [LARGE SCALE GENOMIC DNA]</scope>
    <source>
        <strain evidence="2">K833</strain>
    </source>
</reference>
<accession>A0A0J1BEU5</accession>
<feature type="transmembrane region" description="Helical" evidence="1">
    <location>
        <begin position="21"/>
        <end position="41"/>
    </location>
</feature>
<dbReference type="STRING" id="595434.RISK_002807"/>
<sequence length="47" mass="5140">MFSNSAKRQRRLQGRQRQLTGTLFAYFEAGVFGLGAAKTTLSSKMAG</sequence>
<comment type="caution">
    <text evidence="2">The sequence shown here is derived from an EMBL/GenBank/DDBJ whole genome shotgun (WGS) entry which is preliminary data.</text>
</comment>